<accession>I3XXZ4</accession>
<reference evidence="2 3" key="1">
    <citation type="submission" date="2012-06" db="EMBL/GenBank/DDBJ databases">
        <title>Complete sequence of Sulfurospirillum barnesii SES-3.</title>
        <authorList>
            <consortium name="US DOE Joint Genome Institute"/>
            <person name="Lucas S."/>
            <person name="Han J."/>
            <person name="Lapidus A."/>
            <person name="Cheng J.-F."/>
            <person name="Goodwin L."/>
            <person name="Pitluck S."/>
            <person name="Peters L."/>
            <person name="Ovchinnikova G."/>
            <person name="Lu M."/>
            <person name="Detter J.C."/>
            <person name="Han C."/>
            <person name="Tapia R."/>
            <person name="Land M."/>
            <person name="Hauser L."/>
            <person name="Kyrpides N."/>
            <person name="Ivanova N."/>
            <person name="Pagani I."/>
            <person name="Stolz J."/>
            <person name="Arkin A."/>
            <person name="Dehal P."/>
            <person name="Oremland R."/>
            <person name="Saltikov C."/>
            <person name="Basu P."/>
            <person name="Hollibaugh J."/>
            <person name="Newman D."/>
            <person name="Stolyar S."/>
            <person name="Hazen T."/>
            <person name="Woyke T."/>
        </authorList>
    </citation>
    <scope>NUCLEOTIDE SEQUENCE [LARGE SCALE GENOMIC DNA]</scope>
    <source>
        <strain evidence="3">ATCC 700032 / DSM 10660 / SES-3</strain>
    </source>
</reference>
<dbReference type="AlphaFoldDB" id="I3XXZ4"/>
<keyword evidence="1" id="KW-0472">Membrane</keyword>
<dbReference type="STRING" id="760154.Sulba_1530"/>
<sequence>MNLYRSLATPEPNGKTIGLFRILTAIFGGLVLSYVMMCSMVFLYPSFKSDLAVIALLYNTLAWSVVALWIALAPTRLSALLRFVVPTILFSSFLGYVYG</sequence>
<name>I3XXZ4_SULBS</name>
<dbReference type="PATRIC" id="fig|760154.4.peg.1534"/>
<evidence type="ECO:0000313" key="3">
    <source>
        <dbReference type="Proteomes" id="UP000006176"/>
    </source>
</evidence>
<gene>
    <name evidence="2" type="ordered locus">Sulba_1530</name>
</gene>
<protein>
    <recommendedName>
        <fullName evidence="4">DUF3649 domain-containing protein</fullName>
    </recommendedName>
</protein>
<proteinExistence type="predicted"/>
<keyword evidence="1" id="KW-1133">Transmembrane helix</keyword>
<evidence type="ECO:0008006" key="4">
    <source>
        <dbReference type="Google" id="ProtNLM"/>
    </source>
</evidence>
<keyword evidence="3" id="KW-1185">Reference proteome</keyword>
<feature type="transmembrane region" description="Helical" evidence="1">
    <location>
        <begin position="79"/>
        <end position="98"/>
    </location>
</feature>
<dbReference type="Proteomes" id="UP000006176">
    <property type="component" value="Chromosome"/>
</dbReference>
<evidence type="ECO:0000313" key="2">
    <source>
        <dbReference type="EMBL" id="AFL68818.1"/>
    </source>
</evidence>
<evidence type="ECO:0000256" key="1">
    <source>
        <dbReference type="SAM" id="Phobius"/>
    </source>
</evidence>
<dbReference type="RefSeq" id="WP_014769696.1">
    <property type="nucleotide sequence ID" value="NC_018002.1"/>
</dbReference>
<dbReference type="KEGG" id="sba:Sulba_1530"/>
<organism evidence="2 3">
    <name type="scientific">Sulfurospirillum barnesii (strain ATCC 700032 / DSM 10660 / SES-3)</name>
    <dbReference type="NCBI Taxonomy" id="760154"/>
    <lineage>
        <taxon>Bacteria</taxon>
        <taxon>Pseudomonadati</taxon>
        <taxon>Campylobacterota</taxon>
        <taxon>Epsilonproteobacteria</taxon>
        <taxon>Campylobacterales</taxon>
        <taxon>Sulfurospirillaceae</taxon>
        <taxon>Sulfurospirillum</taxon>
    </lineage>
</organism>
<dbReference type="HOGENOM" id="CLU_2299853_0_0_7"/>
<dbReference type="EMBL" id="CP003333">
    <property type="protein sequence ID" value="AFL68818.1"/>
    <property type="molecule type" value="Genomic_DNA"/>
</dbReference>
<keyword evidence="1" id="KW-0812">Transmembrane</keyword>
<dbReference type="OrthoDB" id="5348450at2"/>
<feature type="transmembrane region" description="Helical" evidence="1">
    <location>
        <begin position="20"/>
        <end position="44"/>
    </location>
</feature>
<feature type="transmembrane region" description="Helical" evidence="1">
    <location>
        <begin position="51"/>
        <end position="73"/>
    </location>
</feature>